<proteinExistence type="predicted"/>
<gene>
    <name evidence="2" type="ORF">SLS63_003581</name>
</gene>
<evidence type="ECO:0000256" key="1">
    <source>
        <dbReference type="SAM" id="MobiDB-lite"/>
    </source>
</evidence>
<evidence type="ECO:0000313" key="3">
    <source>
        <dbReference type="Proteomes" id="UP001430848"/>
    </source>
</evidence>
<dbReference type="EMBL" id="JAKNSF020000011">
    <property type="protein sequence ID" value="KAK7736060.1"/>
    <property type="molecule type" value="Genomic_DNA"/>
</dbReference>
<keyword evidence="3" id="KW-1185">Reference proteome</keyword>
<evidence type="ECO:0000313" key="2">
    <source>
        <dbReference type="EMBL" id="KAK7736060.1"/>
    </source>
</evidence>
<organism evidence="2 3">
    <name type="scientific">Diaporthe eres</name>
    <name type="common">Phomopsis oblonga</name>
    <dbReference type="NCBI Taxonomy" id="83184"/>
    <lineage>
        <taxon>Eukaryota</taxon>
        <taxon>Fungi</taxon>
        <taxon>Dikarya</taxon>
        <taxon>Ascomycota</taxon>
        <taxon>Pezizomycotina</taxon>
        <taxon>Sordariomycetes</taxon>
        <taxon>Sordariomycetidae</taxon>
        <taxon>Diaporthales</taxon>
        <taxon>Diaporthaceae</taxon>
        <taxon>Diaporthe</taxon>
        <taxon>Diaporthe eres species complex</taxon>
    </lineage>
</organism>
<reference evidence="2 3" key="1">
    <citation type="submission" date="2024-02" db="EMBL/GenBank/DDBJ databases">
        <title>De novo assembly and annotation of 12 fungi associated with fruit tree decline syndrome in Ontario, Canada.</title>
        <authorList>
            <person name="Sulman M."/>
            <person name="Ellouze W."/>
            <person name="Ilyukhin E."/>
        </authorList>
    </citation>
    <scope>NUCLEOTIDE SEQUENCE [LARGE SCALE GENOMIC DNA]</scope>
    <source>
        <strain evidence="2 3">M169</strain>
    </source>
</reference>
<dbReference type="Proteomes" id="UP001430848">
    <property type="component" value="Unassembled WGS sequence"/>
</dbReference>
<comment type="caution">
    <text evidence="2">The sequence shown here is derived from an EMBL/GenBank/DDBJ whole genome shotgun (WGS) entry which is preliminary data.</text>
</comment>
<sequence>MDEVGAALPTDEHTTESAVVADVDTLPSPEQLTPEHVCIEDIGTQLINIESIQQTIRTHVWNLENKPTETTAFELRLLLPRLDGLQSSLRKTFTAHARPSIRKLHIFQLPDELLIKISENVRGDFNFEDDKYSINGIKGIKNLRLACRRLCDASSHLLLHRLNVALISSSLKHLDRVSRHPTISKGIRSLRIYTGLYHPIPENDLQSFITEVLSIMRDDYQSDLNYLSFYAQEFEPQPSFEASYRASPREHEKLCESVKSLGERERIVRSYTNFLRTGTYQSDEDQNMAILRQVYHRLLNDQTDFLRDDTFVTIVAEAVARMPMVAGLSITDHLNFKLRLPSTEMSGPLYAPVRKRLLKPRTWDPELVSLLPQKPFKLLYQFPLAFIRAGNPLTELRISLKPNIDHKMRLGEELVKDLVSAAEHLKVLEIDCELGTRAVQSGGQQASVSELVSLFLNGTNLRSVTLRFGHWEYPPIERSSLEPLLALLPWVNLKKISLVNGYFQYGELSEHLDKLRPGTCILLEEVHLLSGLWVDLLDVIRAKADCHSDVIYPEGCEDAETTGAFANQFQESNRKSSPAAAYIRGQITDNPLRSLADQGNMDTEDTDEED</sequence>
<feature type="region of interest" description="Disordered" evidence="1">
    <location>
        <begin position="588"/>
        <end position="610"/>
    </location>
</feature>
<evidence type="ECO:0008006" key="4">
    <source>
        <dbReference type="Google" id="ProtNLM"/>
    </source>
</evidence>
<name>A0ABR1PGB3_DIAER</name>
<protein>
    <recommendedName>
        <fullName evidence="4">F-box domain-containing protein</fullName>
    </recommendedName>
</protein>
<accession>A0ABR1PGB3</accession>